<name>A0A4R2L073_9GAMM</name>
<keyword evidence="4 6" id="KW-1133">Transmembrane helix</keyword>
<dbReference type="Proteomes" id="UP000294980">
    <property type="component" value="Unassembled WGS sequence"/>
</dbReference>
<evidence type="ECO:0000256" key="3">
    <source>
        <dbReference type="ARBA" id="ARBA00022692"/>
    </source>
</evidence>
<dbReference type="InterPro" id="IPR015414">
    <property type="entry name" value="TMEM64"/>
</dbReference>
<keyword evidence="3 6" id="KW-0812">Transmembrane</keyword>
<accession>A0A4R2L073</accession>
<proteinExistence type="inferred from homology"/>
<dbReference type="Pfam" id="PF09335">
    <property type="entry name" value="VTT_dom"/>
    <property type="match status" value="1"/>
</dbReference>
<comment type="similarity">
    <text evidence="6">Belongs to the TVP38/TMEM64 family.</text>
</comment>
<feature type="transmembrane region" description="Helical" evidence="6">
    <location>
        <begin position="62"/>
        <end position="80"/>
    </location>
</feature>
<evidence type="ECO:0000256" key="4">
    <source>
        <dbReference type="ARBA" id="ARBA00022989"/>
    </source>
</evidence>
<dbReference type="GO" id="GO:0005886">
    <property type="term" value="C:plasma membrane"/>
    <property type="evidence" value="ECO:0007669"/>
    <property type="project" value="UniProtKB-SubCell"/>
</dbReference>
<evidence type="ECO:0000256" key="5">
    <source>
        <dbReference type="ARBA" id="ARBA00023136"/>
    </source>
</evidence>
<feature type="transmembrane region" description="Helical" evidence="6">
    <location>
        <begin position="152"/>
        <end position="171"/>
    </location>
</feature>
<reference evidence="8 9" key="1">
    <citation type="submission" date="2019-03" db="EMBL/GenBank/DDBJ databases">
        <title>Genomic Encyclopedia of Type Strains, Phase IV (KMG-IV): sequencing the most valuable type-strain genomes for metagenomic binning, comparative biology and taxonomic classification.</title>
        <authorList>
            <person name="Goeker M."/>
        </authorList>
    </citation>
    <scope>NUCLEOTIDE SEQUENCE [LARGE SCALE GENOMIC DNA]</scope>
    <source>
        <strain evidence="8 9">DSM 23344</strain>
    </source>
</reference>
<evidence type="ECO:0000313" key="8">
    <source>
        <dbReference type="EMBL" id="TCO78577.1"/>
    </source>
</evidence>
<dbReference type="EMBL" id="SLWX01000001">
    <property type="protein sequence ID" value="TCO78577.1"/>
    <property type="molecule type" value="Genomic_DNA"/>
</dbReference>
<evidence type="ECO:0000256" key="2">
    <source>
        <dbReference type="ARBA" id="ARBA00022475"/>
    </source>
</evidence>
<dbReference type="AlphaFoldDB" id="A0A4R2L073"/>
<keyword evidence="5 6" id="KW-0472">Membrane</keyword>
<feature type="transmembrane region" description="Helical" evidence="6">
    <location>
        <begin position="87"/>
        <end position="109"/>
    </location>
</feature>
<evidence type="ECO:0000256" key="6">
    <source>
        <dbReference type="RuleBase" id="RU366058"/>
    </source>
</evidence>
<comment type="subcellular location">
    <subcellularLocation>
        <location evidence="1 6">Cell membrane</location>
        <topology evidence="1 6">Multi-pass membrane protein</topology>
    </subcellularLocation>
</comment>
<dbReference type="PANTHER" id="PTHR12677">
    <property type="entry name" value="GOLGI APPARATUS MEMBRANE PROTEIN TVP38-RELATED"/>
    <property type="match status" value="1"/>
</dbReference>
<feature type="transmembrane region" description="Helical" evidence="6">
    <location>
        <begin position="183"/>
        <end position="201"/>
    </location>
</feature>
<evidence type="ECO:0000313" key="9">
    <source>
        <dbReference type="Proteomes" id="UP000294980"/>
    </source>
</evidence>
<keyword evidence="2 6" id="KW-1003">Cell membrane</keyword>
<dbReference type="InterPro" id="IPR032816">
    <property type="entry name" value="VTT_dom"/>
</dbReference>
<organism evidence="8 9">
    <name type="scientific">Chromatocurvus halotolerans</name>
    <dbReference type="NCBI Taxonomy" id="1132028"/>
    <lineage>
        <taxon>Bacteria</taxon>
        <taxon>Pseudomonadati</taxon>
        <taxon>Pseudomonadota</taxon>
        <taxon>Gammaproteobacteria</taxon>
        <taxon>Cellvibrionales</taxon>
        <taxon>Halieaceae</taxon>
        <taxon>Chromatocurvus</taxon>
    </lineage>
</organism>
<sequence>MIACTYYFSPAVCEYQEMFRKNVAPGLLILAFIALLALWQWLSQQGELDAAALVSDIRSYTRSMTPLAIAACLVPVYLLLLHLMFPLTVLVAVTGLLFGPWVGFLYAGLGTLLFSATSFWLGDVIGRDALFRLGGQRLHTVSRYLSARGVRVIFLISLLPIAPFAFTNMLAGASHIRFRDYMLGSAAGLLPGVAVVTLLGGELGAVLEHGGTLDWILFALAAAGILALFFAFRRWIRLRSGVDGSP</sequence>
<comment type="caution">
    <text evidence="8">The sequence shown here is derived from an EMBL/GenBank/DDBJ whole genome shotgun (WGS) entry which is preliminary data.</text>
</comment>
<evidence type="ECO:0000256" key="1">
    <source>
        <dbReference type="ARBA" id="ARBA00004651"/>
    </source>
</evidence>
<keyword evidence="9" id="KW-1185">Reference proteome</keyword>
<gene>
    <name evidence="8" type="ORF">EV688_101395</name>
</gene>
<feature type="domain" description="VTT" evidence="7">
    <location>
        <begin position="85"/>
        <end position="200"/>
    </location>
</feature>
<evidence type="ECO:0000259" key="7">
    <source>
        <dbReference type="Pfam" id="PF09335"/>
    </source>
</evidence>
<protein>
    <recommendedName>
        <fullName evidence="6">TVP38/TMEM64 family membrane protein</fullName>
    </recommendedName>
</protein>
<feature type="transmembrane region" description="Helical" evidence="6">
    <location>
        <begin position="213"/>
        <end position="232"/>
    </location>
</feature>
<feature type="transmembrane region" description="Helical" evidence="6">
    <location>
        <begin position="23"/>
        <end position="42"/>
    </location>
</feature>
<dbReference type="PANTHER" id="PTHR12677:SF59">
    <property type="entry name" value="GOLGI APPARATUS MEMBRANE PROTEIN TVP38-RELATED"/>
    <property type="match status" value="1"/>
</dbReference>